<name>A0ABD3WWD4_SINWO</name>
<proteinExistence type="predicted"/>
<dbReference type="EMBL" id="JBJQND010000004">
    <property type="protein sequence ID" value="KAL3878284.1"/>
    <property type="molecule type" value="Genomic_DNA"/>
</dbReference>
<protein>
    <submittedName>
        <fullName evidence="2">Uncharacterized protein</fullName>
    </submittedName>
</protein>
<dbReference type="Proteomes" id="UP001634394">
    <property type="component" value="Unassembled WGS sequence"/>
</dbReference>
<keyword evidence="3" id="KW-1185">Reference proteome</keyword>
<dbReference type="AlphaFoldDB" id="A0ABD3WWD4"/>
<evidence type="ECO:0000256" key="1">
    <source>
        <dbReference type="SAM" id="MobiDB-lite"/>
    </source>
</evidence>
<reference evidence="2 3" key="1">
    <citation type="submission" date="2024-11" db="EMBL/GenBank/DDBJ databases">
        <title>Chromosome-level genome assembly of the freshwater bivalve Anodonta woodiana.</title>
        <authorList>
            <person name="Chen X."/>
        </authorList>
    </citation>
    <scope>NUCLEOTIDE SEQUENCE [LARGE SCALE GENOMIC DNA]</scope>
    <source>
        <strain evidence="2">MN2024</strain>
        <tissue evidence="2">Gills</tissue>
    </source>
</reference>
<feature type="region of interest" description="Disordered" evidence="1">
    <location>
        <begin position="124"/>
        <end position="231"/>
    </location>
</feature>
<evidence type="ECO:0000313" key="2">
    <source>
        <dbReference type="EMBL" id="KAL3878284.1"/>
    </source>
</evidence>
<comment type="caution">
    <text evidence="2">The sequence shown here is derived from an EMBL/GenBank/DDBJ whole genome shotgun (WGS) entry which is preliminary data.</text>
</comment>
<evidence type="ECO:0000313" key="3">
    <source>
        <dbReference type="Proteomes" id="UP001634394"/>
    </source>
</evidence>
<sequence>MTKLTITASIDKLHHRAAERSNSDHAVLIVTKKSHKVETRDVATQTSFRCASRTTRAHVIKSTSSAEASPLSPENSMLTGLEERKSSSASELRTISAEDSVLIHPFTSNTASTDREPLRLFNKNIKTSETGHSKSSIKSRSRLPSTEVRWLDSTVETPRSPRSPRSNVKRSCSSSGDRRARSSPRENRTQAKFLRSSSTEERSRTDGSHVQQSVRVEETDTNTGEKNHVTDFNTFHSPAVLNVEMTQF</sequence>
<feature type="compositionally biased region" description="Polar residues" evidence="1">
    <location>
        <begin position="62"/>
        <end position="78"/>
    </location>
</feature>
<gene>
    <name evidence="2" type="ORF">ACJMK2_030649</name>
</gene>
<feature type="compositionally biased region" description="Basic and acidic residues" evidence="1">
    <location>
        <begin position="176"/>
        <end position="189"/>
    </location>
</feature>
<feature type="region of interest" description="Disordered" evidence="1">
    <location>
        <begin position="62"/>
        <end position="92"/>
    </location>
</feature>
<organism evidence="2 3">
    <name type="scientific">Sinanodonta woodiana</name>
    <name type="common">Chinese pond mussel</name>
    <name type="synonym">Anodonta woodiana</name>
    <dbReference type="NCBI Taxonomy" id="1069815"/>
    <lineage>
        <taxon>Eukaryota</taxon>
        <taxon>Metazoa</taxon>
        <taxon>Spiralia</taxon>
        <taxon>Lophotrochozoa</taxon>
        <taxon>Mollusca</taxon>
        <taxon>Bivalvia</taxon>
        <taxon>Autobranchia</taxon>
        <taxon>Heteroconchia</taxon>
        <taxon>Palaeoheterodonta</taxon>
        <taxon>Unionida</taxon>
        <taxon>Unionoidea</taxon>
        <taxon>Unionidae</taxon>
        <taxon>Unioninae</taxon>
        <taxon>Sinanodonta</taxon>
    </lineage>
</organism>
<feature type="compositionally biased region" description="Polar residues" evidence="1">
    <location>
        <begin position="163"/>
        <end position="175"/>
    </location>
</feature>
<accession>A0ABD3WWD4</accession>
<feature type="compositionally biased region" description="Basic and acidic residues" evidence="1">
    <location>
        <begin position="198"/>
        <end position="207"/>
    </location>
</feature>
<feature type="compositionally biased region" description="Basic and acidic residues" evidence="1">
    <location>
        <begin position="215"/>
        <end position="229"/>
    </location>
</feature>
<feature type="compositionally biased region" description="Polar residues" evidence="1">
    <location>
        <begin position="124"/>
        <end position="134"/>
    </location>
</feature>